<evidence type="ECO:0000313" key="2">
    <source>
        <dbReference type="Proteomes" id="UP000198748"/>
    </source>
</evidence>
<sequence>MPDGHLVKFNTMKQVKKSKSKHAPAGFRAFLGQFFTDRTQVKEEAYSQNRYSVLYTLNDQYQHVGCPTQEEAQLVQSLMLTDGNRVPVGIYDSRTDSFEWEIVGEYLAAQGSDEHQRNREETILTVARALRRRDASWHPEYLQRPSFFA</sequence>
<evidence type="ECO:0000313" key="1">
    <source>
        <dbReference type="EMBL" id="SDD84380.1"/>
    </source>
</evidence>
<gene>
    <name evidence="1" type="ORF">SAMN04487996_102325</name>
</gene>
<keyword evidence="2" id="KW-1185">Reference proteome</keyword>
<protein>
    <submittedName>
        <fullName evidence="1">Uncharacterized protein</fullName>
    </submittedName>
</protein>
<dbReference type="EMBL" id="FNAN01000002">
    <property type="protein sequence ID" value="SDD84380.1"/>
    <property type="molecule type" value="Genomic_DNA"/>
</dbReference>
<accession>A0A1G6Y214</accession>
<proteinExistence type="predicted"/>
<dbReference type="Proteomes" id="UP000198748">
    <property type="component" value="Unassembled WGS sequence"/>
</dbReference>
<reference evidence="2" key="1">
    <citation type="submission" date="2016-10" db="EMBL/GenBank/DDBJ databases">
        <authorList>
            <person name="Varghese N."/>
            <person name="Submissions S."/>
        </authorList>
    </citation>
    <scope>NUCLEOTIDE SEQUENCE [LARGE SCALE GENOMIC DNA]</scope>
    <source>
        <strain evidence="2">DSM 25329</strain>
    </source>
</reference>
<organism evidence="1 2">
    <name type="scientific">Dyadobacter soli</name>
    <dbReference type="NCBI Taxonomy" id="659014"/>
    <lineage>
        <taxon>Bacteria</taxon>
        <taxon>Pseudomonadati</taxon>
        <taxon>Bacteroidota</taxon>
        <taxon>Cytophagia</taxon>
        <taxon>Cytophagales</taxon>
        <taxon>Spirosomataceae</taxon>
        <taxon>Dyadobacter</taxon>
    </lineage>
</organism>
<name>A0A1G6Y214_9BACT</name>
<dbReference type="AlphaFoldDB" id="A0A1G6Y214"/>